<proteinExistence type="predicted"/>
<dbReference type="InterPro" id="IPR021409">
    <property type="entry name" value="DUF3047"/>
</dbReference>
<sequence length="231" mass="24055">MTTPRRTLPLILLSSLAARPAAGADASLMAEGWSCLDVPGRTPTRFVGRPQGTVVMTAESAVGFLLRPTRPDELLGGDYRLAWRWRVLAAPAPSDAATIGADDRPASVHLLFAGAGRGGGLGAALRRRLRAGLLGSAFSGRVLTYVWGGRAPPGTVSANPHIAPDGALIVLRGPEAPLRAWHDEKVDPAADYRAAFGEVAPPPTHLALSADTDDLGGVAVAEVQAPRFLPL</sequence>
<gene>
    <name evidence="2" type="ORF">R9Z33_06115</name>
</gene>
<name>A0ABZ0PL34_9PROT</name>
<dbReference type="Pfam" id="PF11249">
    <property type="entry name" value="DUF3047"/>
    <property type="match status" value="1"/>
</dbReference>
<feature type="signal peptide" evidence="1">
    <location>
        <begin position="1"/>
        <end position="23"/>
    </location>
</feature>
<organism evidence="2 3">
    <name type="scientific">Sediminicoccus rosea</name>
    <dbReference type="NCBI Taxonomy" id="1225128"/>
    <lineage>
        <taxon>Bacteria</taxon>
        <taxon>Pseudomonadati</taxon>
        <taxon>Pseudomonadota</taxon>
        <taxon>Alphaproteobacteria</taxon>
        <taxon>Acetobacterales</taxon>
        <taxon>Roseomonadaceae</taxon>
        <taxon>Sediminicoccus</taxon>
    </lineage>
</organism>
<keyword evidence="1" id="KW-0732">Signal</keyword>
<protein>
    <submittedName>
        <fullName evidence="2">DUF3047 domain-containing protein</fullName>
    </submittedName>
</protein>
<evidence type="ECO:0000256" key="1">
    <source>
        <dbReference type="SAM" id="SignalP"/>
    </source>
</evidence>
<keyword evidence="3" id="KW-1185">Reference proteome</keyword>
<evidence type="ECO:0000313" key="2">
    <source>
        <dbReference type="EMBL" id="WPB86446.1"/>
    </source>
</evidence>
<accession>A0ABZ0PL34</accession>
<feature type="chain" id="PRO_5047038706" evidence="1">
    <location>
        <begin position="24"/>
        <end position="231"/>
    </location>
</feature>
<dbReference type="EMBL" id="CP137852">
    <property type="protein sequence ID" value="WPB86446.1"/>
    <property type="molecule type" value="Genomic_DNA"/>
</dbReference>
<dbReference type="Proteomes" id="UP001305521">
    <property type="component" value="Chromosome"/>
</dbReference>
<evidence type="ECO:0000313" key="3">
    <source>
        <dbReference type="Proteomes" id="UP001305521"/>
    </source>
</evidence>
<reference evidence="2 3" key="1">
    <citation type="submission" date="2023-11" db="EMBL/GenBank/DDBJ databases">
        <title>Arctic aerobic anoxygenic photoheterotroph Sediminicoccus rosea KRV36 adapts its photosynthesis to long days of polar summer.</title>
        <authorList>
            <person name="Tomasch J."/>
            <person name="Kopejtka K."/>
            <person name="Bily T."/>
            <person name="Gardiner A.T."/>
            <person name="Gardian Z."/>
            <person name="Shivaramu S."/>
            <person name="Koblizek M."/>
            <person name="Engelhardt F."/>
            <person name="Kaftan D."/>
        </authorList>
    </citation>
    <scope>NUCLEOTIDE SEQUENCE [LARGE SCALE GENOMIC DNA]</scope>
    <source>
        <strain evidence="2 3">R-30</strain>
    </source>
</reference>
<dbReference type="RefSeq" id="WP_318650420.1">
    <property type="nucleotide sequence ID" value="NZ_CP137852.1"/>
</dbReference>